<sequence>MPATRVTEESPTTRRRRAPQLPLPATGAIGGGATVSVLAYVGAPWWVVLCSVLCTAMASVAAVLLPQESKDRSAVVQGYFRHRERMYRLRREPSQRRAEERAE</sequence>
<evidence type="ECO:0000313" key="4">
    <source>
        <dbReference type="Proteomes" id="UP001523219"/>
    </source>
</evidence>
<comment type="caution">
    <text evidence="3">The sequence shown here is derived from an EMBL/GenBank/DDBJ whole genome shotgun (WGS) entry which is preliminary data.</text>
</comment>
<proteinExistence type="predicted"/>
<keyword evidence="2" id="KW-1133">Transmembrane helix</keyword>
<dbReference type="EMBL" id="JAMWMR010000024">
    <property type="protein sequence ID" value="MCN9243711.1"/>
    <property type="molecule type" value="Genomic_DNA"/>
</dbReference>
<feature type="compositionally biased region" description="Basic and acidic residues" evidence="1">
    <location>
        <begin position="1"/>
        <end position="12"/>
    </location>
</feature>
<accession>A0ABT0ZJH2</accession>
<evidence type="ECO:0000256" key="1">
    <source>
        <dbReference type="SAM" id="MobiDB-lite"/>
    </source>
</evidence>
<name>A0ABT0ZJH2_9ACTN</name>
<dbReference type="Proteomes" id="UP001523219">
    <property type="component" value="Unassembled WGS sequence"/>
</dbReference>
<feature type="region of interest" description="Disordered" evidence="1">
    <location>
        <begin position="1"/>
        <end position="25"/>
    </location>
</feature>
<keyword evidence="2" id="KW-0472">Membrane</keyword>
<reference evidence="3 4" key="1">
    <citation type="submission" date="2022-05" db="EMBL/GenBank/DDBJ databases">
        <title>Streptomyces sp. nov. RY43-2 isolated from soil of a peat swamp forest.</title>
        <authorList>
            <person name="Kanchanasin P."/>
            <person name="Tanasupawat S."/>
            <person name="Phongsopitanun W."/>
        </authorList>
    </citation>
    <scope>NUCLEOTIDE SEQUENCE [LARGE SCALE GENOMIC DNA]</scope>
    <source>
        <strain evidence="3 4">RY43-2</strain>
    </source>
</reference>
<keyword evidence="4" id="KW-1185">Reference proteome</keyword>
<organism evidence="3 4">
    <name type="scientific">Streptomyces macrolidinus</name>
    <dbReference type="NCBI Taxonomy" id="2952607"/>
    <lineage>
        <taxon>Bacteria</taxon>
        <taxon>Bacillati</taxon>
        <taxon>Actinomycetota</taxon>
        <taxon>Actinomycetes</taxon>
        <taxon>Kitasatosporales</taxon>
        <taxon>Streptomycetaceae</taxon>
        <taxon>Streptomyces</taxon>
    </lineage>
</organism>
<evidence type="ECO:0000313" key="3">
    <source>
        <dbReference type="EMBL" id="MCN9243711.1"/>
    </source>
</evidence>
<dbReference type="RefSeq" id="WP_252427236.1">
    <property type="nucleotide sequence ID" value="NZ_JAMWMR010000024.1"/>
</dbReference>
<protein>
    <submittedName>
        <fullName evidence="3">Uncharacterized protein</fullName>
    </submittedName>
</protein>
<feature type="transmembrane region" description="Helical" evidence="2">
    <location>
        <begin position="45"/>
        <end position="65"/>
    </location>
</feature>
<evidence type="ECO:0000256" key="2">
    <source>
        <dbReference type="SAM" id="Phobius"/>
    </source>
</evidence>
<keyword evidence="2" id="KW-0812">Transmembrane</keyword>
<feature type="transmembrane region" description="Helical" evidence="2">
    <location>
        <begin position="21"/>
        <end position="39"/>
    </location>
</feature>
<gene>
    <name evidence="3" type="ORF">NGF19_23470</name>
</gene>